<gene>
    <name evidence="2" type="ORF">G127AT_05315</name>
</gene>
<proteinExistence type="predicted"/>
<dbReference type="KEGG" id="aarc:G127AT_05315"/>
<dbReference type="Proteomes" id="UP000671914">
    <property type="component" value="Chromosome"/>
</dbReference>
<keyword evidence="3" id="KW-1185">Reference proteome</keyword>
<evidence type="ECO:0000313" key="2">
    <source>
        <dbReference type="EMBL" id="QTX05625.1"/>
    </source>
</evidence>
<sequence>MWNPTPASAHVNAAPSTLERRLAAYARSSRERTAAHRFETDLRTLETRVTVIDARFRRLAERDDTAYRMWRDDTVGRMQALARAASAYTGAGLFAAGDGRRVHGVLSRVRDAVGRLDRRHAEYLASLAAADSGAAADAALAASTPARAAEPAAPAARPAASAPARETAPPAMGGAVPVPVQRAV</sequence>
<name>A0A975FNE6_9MICO</name>
<evidence type="ECO:0000313" key="3">
    <source>
        <dbReference type="Proteomes" id="UP000671914"/>
    </source>
</evidence>
<dbReference type="RefSeq" id="WP_210900785.1">
    <property type="nucleotide sequence ID" value="NZ_CP071696.1"/>
</dbReference>
<reference evidence="2" key="1">
    <citation type="submission" date="2021-03" db="EMBL/GenBank/DDBJ databases">
        <title>Agromyces archimandritus sp. nov., isolated from the cockroach Archimandrita tessellata.</title>
        <authorList>
            <person name="Guzman J."/>
            <person name="Ortuzar M."/>
            <person name="Poehlein A."/>
            <person name="Daniel R."/>
            <person name="Trujillo M."/>
            <person name="Vilcinskas A."/>
        </authorList>
    </citation>
    <scope>NUCLEOTIDE SEQUENCE</scope>
    <source>
        <strain evidence="2">G127AT</strain>
    </source>
</reference>
<evidence type="ECO:0000256" key="1">
    <source>
        <dbReference type="SAM" id="MobiDB-lite"/>
    </source>
</evidence>
<organism evidence="2 3">
    <name type="scientific">Agromyces archimandritae</name>
    <dbReference type="NCBI Taxonomy" id="2781962"/>
    <lineage>
        <taxon>Bacteria</taxon>
        <taxon>Bacillati</taxon>
        <taxon>Actinomycetota</taxon>
        <taxon>Actinomycetes</taxon>
        <taxon>Micrococcales</taxon>
        <taxon>Microbacteriaceae</taxon>
        <taxon>Agromyces</taxon>
    </lineage>
</organism>
<accession>A0A975FNE6</accession>
<feature type="region of interest" description="Disordered" evidence="1">
    <location>
        <begin position="149"/>
        <end position="184"/>
    </location>
</feature>
<protein>
    <submittedName>
        <fullName evidence="2">Uncharacterized protein</fullName>
    </submittedName>
</protein>
<dbReference type="EMBL" id="CP071696">
    <property type="protein sequence ID" value="QTX05625.1"/>
    <property type="molecule type" value="Genomic_DNA"/>
</dbReference>
<dbReference type="AlphaFoldDB" id="A0A975FNE6"/>